<dbReference type="Proteomes" id="UP000694240">
    <property type="component" value="Chromosome 2"/>
</dbReference>
<dbReference type="InterPro" id="IPR017451">
    <property type="entry name" value="F-box-assoc_interact_dom"/>
</dbReference>
<keyword evidence="1" id="KW-1133">Transmembrane helix</keyword>
<dbReference type="NCBIfam" id="TIGR01640">
    <property type="entry name" value="F_box_assoc_1"/>
    <property type="match status" value="1"/>
</dbReference>
<evidence type="ECO:0000313" key="4">
    <source>
        <dbReference type="EMBL" id="KAG7638230.1"/>
    </source>
</evidence>
<dbReference type="PANTHER" id="PTHR31111:SF132">
    <property type="entry name" value="F-BOX ASSOCIATED UBIQUITINATION EFFECTOR FAMILY PROTEIN-RELATED"/>
    <property type="match status" value="1"/>
</dbReference>
<accession>A0A8T2FUN6</accession>
<dbReference type="Pfam" id="PF00646">
    <property type="entry name" value="F-box"/>
    <property type="match status" value="1"/>
</dbReference>
<dbReference type="EMBL" id="JAEFBK010000002">
    <property type="protein sequence ID" value="KAG7638230.1"/>
    <property type="molecule type" value="Genomic_DNA"/>
</dbReference>
<evidence type="ECO:0000259" key="3">
    <source>
        <dbReference type="Pfam" id="PF08268"/>
    </source>
</evidence>
<evidence type="ECO:0000259" key="2">
    <source>
        <dbReference type="Pfam" id="PF00646"/>
    </source>
</evidence>
<proteinExistence type="predicted"/>
<keyword evidence="5" id="KW-1185">Reference proteome</keyword>
<feature type="transmembrane region" description="Helical" evidence="1">
    <location>
        <begin position="385"/>
        <end position="405"/>
    </location>
</feature>
<reference evidence="4 5" key="1">
    <citation type="submission" date="2020-12" db="EMBL/GenBank/DDBJ databases">
        <title>Concerted genomic and epigenomic changes stabilize Arabidopsis allopolyploids.</title>
        <authorList>
            <person name="Chen Z."/>
        </authorList>
    </citation>
    <scope>NUCLEOTIDE SEQUENCE [LARGE SCALE GENOMIC DNA]</scope>
    <source>
        <strain evidence="4">Allo738</strain>
        <tissue evidence="4">Leaf</tissue>
    </source>
</reference>
<dbReference type="AlphaFoldDB" id="A0A8T2FUN6"/>
<protein>
    <submittedName>
        <fullName evidence="4">F-box associated domain type 3</fullName>
    </submittedName>
</protein>
<feature type="domain" description="F-box" evidence="2">
    <location>
        <begin position="24"/>
        <end position="58"/>
    </location>
</feature>
<dbReference type="Pfam" id="PF08268">
    <property type="entry name" value="FBA_3"/>
    <property type="match status" value="1"/>
</dbReference>
<dbReference type="InterPro" id="IPR013187">
    <property type="entry name" value="F-box-assoc_dom_typ3"/>
</dbReference>
<feature type="domain" description="F-box associated beta-propeller type 3" evidence="3">
    <location>
        <begin position="71"/>
        <end position="364"/>
    </location>
</feature>
<evidence type="ECO:0000256" key="1">
    <source>
        <dbReference type="SAM" id="Phobius"/>
    </source>
</evidence>
<sequence length="414" mass="47931">MKKSKSSPPRNLDDSGNSTKTISFDLTFEILSILPTKSIIRFQSVSKLWFSIIRSKEFVDSFLTRSKTRPRLLFTFKHLDSDKLFIYSAPDHDNGKSSPGIARHDMTISNFVNYIRSPPVNGFVCCTRGSSIAVCNPTTRQIVKLPDVVTNENYMHVRLGYDPVEDQYKVLLVVMMFDGYRTDTDQEYFVFTLSSQQKEWRKIENTTGETYHMVYGGICIDGAIYYGVSQSIIVKFDVRSEKMEFIQAHEVSHIVPPYYSTLLYLSSDMIRMENHSNEEVRFWILEDAEKLRVSHMACDVWDDSLGKYVRAKEEIHTGKLMGIYPRLQSSKYKPFSVCVYHFNKVGLKKTEIQGSNDDDIRFRCGIGMRTHEILSFGGYIENIRFLRGVFMVSLAFSLLFMPCFADKQQFRRFS</sequence>
<gene>
    <name evidence="4" type="ORF">ISN45_At02g026860</name>
</gene>
<keyword evidence="1" id="KW-0812">Transmembrane</keyword>
<evidence type="ECO:0000313" key="5">
    <source>
        <dbReference type="Proteomes" id="UP000694240"/>
    </source>
</evidence>
<name>A0A8T2FUN6_9BRAS</name>
<comment type="caution">
    <text evidence="4">The sequence shown here is derived from an EMBL/GenBank/DDBJ whole genome shotgun (WGS) entry which is preliminary data.</text>
</comment>
<dbReference type="InterPro" id="IPR001810">
    <property type="entry name" value="F-box_dom"/>
</dbReference>
<organism evidence="4 5">
    <name type="scientific">Arabidopsis thaliana x Arabidopsis arenosa</name>
    <dbReference type="NCBI Taxonomy" id="1240361"/>
    <lineage>
        <taxon>Eukaryota</taxon>
        <taxon>Viridiplantae</taxon>
        <taxon>Streptophyta</taxon>
        <taxon>Embryophyta</taxon>
        <taxon>Tracheophyta</taxon>
        <taxon>Spermatophyta</taxon>
        <taxon>Magnoliopsida</taxon>
        <taxon>eudicotyledons</taxon>
        <taxon>Gunneridae</taxon>
        <taxon>Pentapetalae</taxon>
        <taxon>rosids</taxon>
        <taxon>malvids</taxon>
        <taxon>Brassicales</taxon>
        <taxon>Brassicaceae</taxon>
        <taxon>Camelineae</taxon>
        <taxon>Arabidopsis</taxon>
    </lineage>
</organism>
<keyword evidence="1" id="KW-0472">Membrane</keyword>
<dbReference type="PANTHER" id="PTHR31111">
    <property type="entry name" value="BNAA05G37150D PROTEIN-RELATED"/>
    <property type="match status" value="1"/>
</dbReference>